<dbReference type="InterPro" id="IPR013783">
    <property type="entry name" value="Ig-like_fold"/>
</dbReference>
<dbReference type="Pfam" id="PF09098">
    <property type="entry name" value="Dehyd-heme_bind"/>
    <property type="match status" value="1"/>
</dbReference>
<name>A0A0P1H8M9_9RHOB</name>
<sequence length="507" mass="53583">MQLRPRGLTAALLISAAGAVPALASEELLKNTCSTCHTAEENGLSRISGQRKTPEGWMMTLVRMQQAHGLEISAEDRRAIVQHLADTQGLAPSEAAPFRYALEKDPNAQESFDEPFASMCARCHTGARGLLQNRTAEEWALHMDFHVGHFPTIEYQALGRDREWYKIARTEIAGYLAEQNPLETAAWTDWQAADKQPVAGDWVVMTDLPGIGEAYGKLTVSGDASPYQVSGEFVTADGTAHPVSGQMNLYTGYEWRANLDIGGTAYRQVLALSEDGNSLQGRQFDRSNDALGAPLSGARDGAGSVILGTVPSAVPAGEAQVQVVGTGLDGLDSSAGEAAANTYGAALTLAAEGNGVVTFSTGGAEGQVAHYTSLDSLKVEPEFTIARVGGGSEEGPAAVPAYFNAVGMWNGPDGEAGTEDDVRVGRVEAQWTVANAHEHAAHMKDTEFAGEMQASGIFAPAVAGPNPDRPFSANNAGELTVQAEAMGQQAEAMLIVTVQRFIDPPIR</sequence>
<proteinExistence type="predicted"/>
<dbReference type="InterPro" id="IPR009111">
    <property type="entry name" value="QH-AmDH_asu_dom2"/>
</dbReference>
<dbReference type="SUPFAM" id="SSF81296">
    <property type="entry name" value="E set domains"/>
    <property type="match status" value="1"/>
</dbReference>
<dbReference type="GO" id="GO:0009055">
    <property type="term" value="F:electron transfer activity"/>
    <property type="evidence" value="ECO:0007669"/>
    <property type="project" value="InterPro"/>
</dbReference>
<dbReference type="EMBL" id="CYSR01000020">
    <property type="protein sequence ID" value="CUH99558.1"/>
    <property type="molecule type" value="Genomic_DNA"/>
</dbReference>
<dbReference type="RefSeq" id="WP_058285695.1">
    <property type="nucleotide sequence ID" value="NZ_CYSR01000020.1"/>
</dbReference>
<dbReference type="InterPro" id="IPR036909">
    <property type="entry name" value="Cyt_c-like_dom_sf"/>
</dbReference>
<feature type="domain" description="Quinohemoprotein amine dehydrogenase alpha subunit haem binding" evidence="2">
    <location>
        <begin position="24"/>
        <end position="187"/>
    </location>
</feature>
<reference evidence="5 6" key="1">
    <citation type="submission" date="2015-09" db="EMBL/GenBank/DDBJ databases">
        <authorList>
            <consortium name="Swine Surveillance"/>
        </authorList>
    </citation>
    <scope>NUCLEOTIDE SEQUENCE [LARGE SCALE GENOMIC DNA]</scope>
    <source>
        <strain evidence="5 6">CECT 8399</strain>
    </source>
</reference>
<evidence type="ECO:0000256" key="1">
    <source>
        <dbReference type="SAM" id="SignalP"/>
    </source>
</evidence>
<dbReference type="Gene3D" id="2.60.40.10">
    <property type="entry name" value="Immunoglobulins"/>
    <property type="match status" value="1"/>
</dbReference>
<dbReference type="InterPro" id="IPR014756">
    <property type="entry name" value="Ig_E-set"/>
</dbReference>
<feature type="domain" description="Quinohemoprotein amine dehydrogenase alpha subunit" evidence="3">
    <location>
        <begin position="377"/>
        <end position="506"/>
    </location>
</feature>
<accession>A0A0P1H8M9</accession>
<evidence type="ECO:0000259" key="4">
    <source>
        <dbReference type="Pfam" id="PF14930"/>
    </source>
</evidence>
<dbReference type="Gene3D" id="2.40.128.120">
    <property type="entry name" value="Quinohemoprotein amine dehydrogenase alpha subunit, domain 2"/>
    <property type="match status" value="1"/>
</dbReference>
<organism evidence="5 6">
    <name type="scientific">Leisingera aquaemixtae</name>
    <dbReference type="NCBI Taxonomy" id="1396826"/>
    <lineage>
        <taxon>Bacteria</taxon>
        <taxon>Pseudomonadati</taxon>
        <taxon>Pseudomonadota</taxon>
        <taxon>Alphaproteobacteria</taxon>
        <taxon>Rhodobacterales</taxon>
        <taxon>Roseobacteraceae</taxon>
        <taxon>Leisingera</taxon>
    </lineage>
</organism>
<dbReference type="GO" id="GO:0020037">
    <property type="term" value="F:heme binding"/>
    <property type="evidence" value="ECO:0007669"/>
    <property type="project" value="InterPro"/>
</dbReference>
<dbReference type="NCBIfam" id="TIGR03908">
    <property type="entry name" value="QH_alpha"/>
    <property type="match status" value="1"/>
</dbReference>
<evidence type="ECO:0000313" key="5">
    <source>
        <dbReference type="EMBL" id="CUH99558.1"/>
    </source>
</evidence>
<dbReference type="STRING" id="1396826.PHA8399_01680"/>
<feature type="domain" description="Quinohemoprotein amine dehydrogenase alpha subunit" evidence="4">
    <location>
        <begin position="196"/>
        <end position="299"/>
    </location>
</feature>
<dbReference type="InterPro" id="IPR023887">
    <property type="entry name" value="QH-AmDH_asu"/>
</dbReference>
<evidence type="ECO:0000259" key="3">
    <source>
        <dbReference type="Pfam" id="PF09100"/>
    </source>
</evidence>
<dbReference type="InterPro" id="IPR036718">
    <property type="entry name" value="H-AmDH_asu_dom2_sf"/>
</dbReference>
<dbReference type="Gene3D" id="1.10.760.10">
    <property type="entry name" value="Cytochrome c-like domain"/>
    <property type="match status" value="1"/>
</dbReference>
<evidence type="ECO:0000259" key="2">
    <source>
        <dbReference type="Pfam" id="PF09098"/>
    </source>
</evidence>
<dbReference type="InterPro" id="IPR015182">
    <property type="entry name" value="QH-AmDH_asu_heme-bd_dom"/>
</dbReference>
<dbReference type="Pfam" id="PF14930">
    <property type="entry name" value="Qn_am_d_aII"/>
    <property type="match status" value="1"/>
</dbReference>
<dbReference type="Proteomes" id="UP000051326">
    <property type="component" value="Unassembled WGS sequence"/>
</dbReference>
<feature type="chain" id="PRO_5006064179" evidence="1">
    <location>
        <begin position="25"/>
        <end position="507"/>
    </location>
</feature>
<protein>
    <submittedName>
        <fullName evidence="5">Quinohemoprotein amine dehydrogenase, alpha subunit</fullName>
    </submittedName>
</protein>
<dbReference type="InterPro" id="IPR015184">
    <property type="entry name" value="QH-AmDH_asu_dom_IV"/>
</dbReference>
<gene>
    <name evidence="5" type="ORF">PHA8399_01680</name>
</gene>
<keyword evidence="1" id="KW-0732">Signal</keyword>
<evidence type="ECO:0000313" key="6">
    <source>
        <dbReference type="Proteomes" id="UP000051326"/>
    </source>
</evidence>
<dbReference type="SUPFAM" id="SSF69298">
    <property type="entry name" value="Quinohemoprotein amine dehydrogenase A chain, domain 3"/>
    <property type="match status" value="1"/>
</dbReference>
<dbReference type="SUPFAM" id="SSF46626">
    <property type="entry name" value="Cytochrome c"/>
    <property type="match status" value="2"/>
</dbReference>
<dbReference type="AlphaFoldDB" id="A0A0P1H8M9"/>
<feature type="signal peptide" evidence="1">
    <location>
        <begin position="1"/>
        <end position="24"/>
    </location>
</feature>
<dbReference type="Pfam" id="PF09100">
    <property type="entry name" value="Qn_am_d_aIV"/>
    <property type="match status" value="1"/>
</dbReference>